<evidence type="ECO:0000313" key="6">
    <source>
        <dbReference type="Proteomes" id="UP001187192"/>
    </source>
</evidence>
<dbReference type="Pfam" id="PF12854">
    <property type="entry name" value="PPR_1"/>
    <property type="match status" value="2"/>
</dbReference>
<evidence type="ECO:0000313" key="5">
    <source>
        <dbReference type="EMBL" id="GMN62921.1"/>
    </source>
</evidence>
<feature type="signal peptide" evidence="3">
    <location>
        <begin position="1"/>
        <end position="29"/>
    </location>
</feature>
<dbReference type="PROSITE" id="PS51375">
    <property type="entry name" value="PPR"/>
    <property type="match status" value="4"/>
</dbReference>
<dbReference type="EMBL" id="BTGU01000138">
    <property type="protein sequence ID" value="GMN62921.1"/>
    <property type="molecule type" value="Genomic_DNA"/>
</dbReference>
<evidence type="ECO:0008006" key="7">
    <source>
        <dbReference type="Google" id="ProtNLM"/>
    </source>
</evidence>
<feature type="repeat" description="PPR" evidence="2">
    <location>
        <begin position="209"/>
        <end position="243"/>
    </location>
</feature>
<dbReference type="PANTHER" id="PTHR45613:SF207">
    <property type="entry name" value="OS08G0300700 PROTEIN"/>
    <property type="match status" value="1"/>
</dbReference>
<evidence type="ECO:0000256" key="3">
    <source>
        <dbReference type="SAM" id="SignalP"/>
    </source>
</evidence>
<organism evidence="5 6">
    <name type="scientific">Ficus carica</name>
    <name type="common">Common fig</name>
    <dbReference type="NCBI Taxonomy" id="3494"/>
    <lineage>
        <taxon>Eukaryota</taxon>
        <taxon>Viridiplantae</taxon>
        <taxon>Streptophyta</taxon>
        <taxon>Embryophyta</taxon>
        <taxon>Tracheophyta</taxon>
        <taxon>Spermatophyta</taxon>
        <taxon>Magnoliopsida</taxon>
        <taxon>eudicotyledons</taxon>
        <taxon>Gunneridae</taxon>
        <taxon>Pentapetalae</taxon>
        <taxon>rosids</taxon>
        <taxon>fabids</taxon>
        <taxon>Rosales</taxon>
        <taxon>Moraceae</taxon>
        <taxon>Ficeae</taxon>
        <taxon>Ficus</taxon>
    </lineage>
</organism>
<dbReference type="Gene3D" id="1.25.40.10">
    <property type="entry name" value="Tetratricopeptide repeat domain"/>
    <property type="match status" value="3"/>
</dbReference>
<dbReference type="PANTHER" id="PTHR45613">
    <property type="entry name" value="PENTATRICOPEPTIDE REPEAT-CONTAINING PROTEIN"/>
    <property type="match status" value="1"/>
</dbReference>
<feature type="repeat" description="PPR" evidence="2">
    <location>
        <begin position="120"/>
        <end position="154"/>
    </location>
</feature>
<comment type="caution">
    <text evidence="5">The sequence shown here is derived from an EMBL/GenBank/DDBJ whole genome shotgun (WGS) entry which is preliminary data.</text>
</comment>
<dbReference type="NCBIfam" id="TIGR00756">
    <property type="entry name" value="PPR"/>
    <property type="match status" value="3"/>
</dbReference>
<proteinExistence type="predicted"/>
<feature type="chain" id="PRO_5041891669" description="Pentatricopeptide repeat-containing protein" evidence="3">
    <location>
        <begin position="30"/>
        <end position="256"/>
    </location>
</feature>
<dbReference type="Proteomes" id="UP001187192">
    <property type="component" value="Unassembled WGS sequence"/>
</dbReference>
<dbReference type="AlphaFoldDB" id="A0AA88DWE7"/>
<accession>A0AA88DWE7</accession>
<evidence type="ECO:0000256" key="2">
    <source>
        <dbReference type="PROSITE-ProRule" id="PRU00708"/>
    </source>
</evidence>
<dbReference type="InterPro" id="IPR002885">
    <property type="entry name" value="PPR_rpt"/>
</dbReference>
<feature type="repeat" description="PPR" evidence="2">
    <location>
        <begin position="85"/>
        <end position="119"/>
    </location>
</feature>
<dbReference type="EMBL" id="BTGU01000137">
    <property type="protein sequence ID" value="GMN62876.1"/>
    <property type="molecule type" value="Genomic_DNA"/>
</dbReference>
<keyword evidence="6" id="KW-1185">Reference proteome</keyword>
<dbReference type="InterPro" id="IPR011990">
    <property type="entry name" value="TPR-like_helical_dom_sf"/>
</dbReference>
<evidence type="ECO:0000256" key="1">
    <source>
        <dbReference type="ARBA" id="ARBA00022737"/>
    </source>
</evidence>
<protein>
    <recommendedName>
        <fullName evidence="7">Pentatricopeptide repeat-containing protein</fullName>
    </recommendedName>
</protein>
<feature type="repeat" description="PPR" evidence="2">
    <location>
        <begin position="174"/>
        <end position="204"/>
    </location>
</feature>
<reference evidence="5" key="1">
    <citation type="submission" date="2023-07" db="EMBL/GenBank/DDBJ databases">
        <title>draft genome sequence of fig (Ficus carica).</title>
        <authorList>
            <person name="Takahashi T."/>
            <person name="Nishimura K."/>
        </authorList>
    </citation>
    <scope>NUCLEOTIDE SEQUENCE</scope>
</reference>
<dbReference type="Pfam" id="PF01535">
    <property type="entry name" value="PPR"/>
    <property type="match status" value="2"/>
</dbReference>
<sequence>MIQMRPLPSIRAFNLLLVALSNLNHHSTAVSIHREIVIYAPRPPNAPTTSTLLHGLCKEGSTVAATESLREMEEKDPPCNQISYATVINGPIIDSHCKERRIDAALDLIEAMTIRGLKPNIVTYNSLICGLCRSSQWSEAIKLFEKMDAFSKEGRMQETLAIFSQLIRRDLCLDVVTYSSIISGLCLSGQLKKAKSFLDDMVRRYIYRNTVILIGVLNAYSEIGMMDEAQEIFEKMASKGVMPVAFSYCTLVEMAT</sequence>
<name>A0AA88DWE7_FICCA</name>
<gene>
    <name evidence="4" type="ORF">TIFTF001_031955</name>
    <name evidence="5" type="ORF">TIFTF001_032000</name>
</gene>
<keyword evidence="1" id="KW-0677">Repeat</keyword>
<evidence type="ECO:0000313" key="4">
    <source>
        <dbReference type="EMBL" id="GMN62876.1"/>
    </source>
</evidence>
<keyword evidence="3" id="KW-0732">Signal</keyword>